<dbReference type="SMART" id="SM00850">
    <property type="entry name" value="LytTR"/>
    <property type="match status" value="1"/>
</dbReference>
<feature type="domain" description="HTH LytTR-type" evidence="5">
    <location>
        <begin position="42"/>
        <end position="146"/>
    </location>
</feature>
<name>A0ABP3J4N3_9BACI</name>
<proteinExistence type="predicted"/>
<keyword evidence="3" id="KW-0238">DNA-binding</keyword>
<dbReference type="PANTHER" id="PTHR37299">
    <property type="entry name" value="TRANSCRIPTIONAL REGULATOR-RELATED"/>
    <property type="match status" value="1"/>
</dbReference>
<dbReference type="InterPro" id="IPR007492">
    <property type="entry name" value="LytTR_DNA-bd_dom"/>
</dbReference>
<organism evidence="6 7">
    <name type="scientific">Lentibacillus halophilus</name>
    <dbReference type="NCBI Taxonomy" id="295065"/>
    <lineage>
        <taxon>Bacteria</taxon>
        <taxon>Bacillati</taxon>
        <taxon>Bacillota</taxon>
        <taxon>Bacilli</taxon>
        <taxon>Bacillales</taxon>
        <taxon>Bacillaceae</taxon>
        <taxon>Lentibacillus</taxon>
    </lineage>
</organism>
<evidence type="ECO:0000313" key="7">
    <source>
        <dbReference type="Proteomes" id="UP001501459"/>
    </source>
</evidence>
<dbReference type="RefSeq" id="WP_343752152.1">
    <property type="nucleotide sequence ID" value="NZ_BAAADM010000038.1"/>
</dbReference>
<dbReference type="Gene3D" id="2.40.50.1020">
    <property type="entry name" value="LytTr DNA-binding domain"/>
    <property type="match status" value="1"/>
</dbReference>
<gene>
    <name evidence="6" type="ORF">GCM10008983_14830</name>
</gene>
<evidence type="ECO:0000256" key="1">
    <source>
        <dbReference type="ARBA" id="ARBA00022490"/>
    </source>
</evidence>
<dbReference type="Pfam" id="PF04397">
    <property type="entry name" value="LytTR"/>
    <property type="match status" value="1"/>
</dbReference>
<dbReference type="PROSITE" id="PS50930">
    <property type="entry name" value="HTH_LYTTR"/>
    <property type="match status" value="1"/>
</dbReference>
<sequence length="151" mass="17475">MKIHIDIDETHEETSVTIHANEWSDDLHALVKTLKNTDPGRLVGTDGEQSVLIDPLDIDYVFAQKRNVFAVMGKQRIKLTMKLYEAEEWLQPHNFLRFSKSVIGNINHIQRFELAFNGNLCVYFKSGNKEYVSRNYVSALKKRIMMGDDDD</sequence>
<keyword evidence="7" id="KW-1185">Reference proteome</keyword>
<dbReference type="PANTHER" id="PTHR37299:SF2">
    <property type="entry name" value="HTH LYTTR-TYPE DOMAIN-CONTAINING PROTEIN"/>
    <property type="match status" value="1"/>
</dbReference>
<dbReference type="InterPro" id="IPR046947">
    <property type="entry name" value="LytR-like"/>
</dbReference>
<keyword evidence="1" id="KW-0963">Cytoplasm</keyword>
<evidence type="ECO:0000256" key="4">
    <source>
        <dbReference type="ARBA" id="ARBA00023163"/>
    </source>
</evidence>
<evidence type="ECO:0000259" key="5">
    <source>
        <dbReference type="PROSITE" id="PS50930"/>
    </source>
</evidence>
<evidence type="ECO:0000256" key="3">
    <source>
        <dbReference type="ARBA" id="ARBA00023125"/>
    </source>
</evidence>
<keyword evidence="2" id="KW-0805">Transcription regulation</keyword>
<reference evidence="7" key="1">
    <citation type="journal article" date="2019" name="Int. J. Syst. Evol. Microbiol.">
        <title>The Global Catalogue of Microorganisms (GCM) 10K type strain sequencing project: providing services to taxonomists for standard genome sequencing and annotation.</title>
        <authorList>
            <consortium name="The Broad Institute Genomics Platform"/>
            <consortium name="The Broad Institute Genome Sequencing Center for Infectious Disease"/>
            <person name="Wu L."/>
            <person name="Ma J."/>
        </authorList>
    </citation>
    <scope>NUCLEOTIDE SEQUENCE [LARGE SCALE GENOMIC DNA]</scope>
    <source>
        <strain evidence="7">JCM 12149</strain>
    </source>
</reference>
<keyword evidence="4" id="KW-0804">Transcription</keyword>
<protein>
    <recommendedName>
        <fullName evidence="5">HTH LytTR-type domain-containing protein</fullName>
    </recommendedName>
</protein>
<evidence type="ECO:0000256" key="2">
    <source>
        <dbReference type="ARBA" id="ARBA00023015"/>
    </source>
</evidence>
<comment type="caution">
    <text evidence="6">The sequence shown here is derived from an EMBL/GenBank/DDBJ whole genome shotgun (WGS) entry which is preliminary data.</text>
</comment>
<dbReference type="EMBL" id="BAAADM010000038">
    <property type="protein sequence ID" value="GAA0438975.1"/>
    <property type="molecule type" value="Genomic_DNA"/>
</dbReference>
<dbReference type="Proteomes" id="UP001501459">
    <property type="component" value="Unassembled WGS sequence"/>
</dbReference>
<accession>A0ABP3J4N3</accession>
<evidence type="ECO:0000313" key="6">
    <source>
        <dbReference type="EMBL" id="GAA0438975.1"/>
    </source>
</evidence>